<dbReference type="RefSeq" id="WP_164212130.1">
    <property type="nucleotide sequence ID" value="NZ_JAAGSC010000043.1"/>
</dbReference>
<evidence type="ECO:0000313" key="11">
    <source>
        <dbReference type="Proteomes" id="UP000484885"/>
    </source>
</evidence>
<dbReference type="SUPFAM" id="SSF46992">
    <property type="entry name" value="Ribosomal protein S20"/>
    <property type="match status" value="1"/>
</dbReference>
<dbReference type="GO" id="GO:0070181">
    <property type="term" value="F:small ribosomal subunit rRNA binding"/>
    <property type="evidence" value="ECO:0007669"/>
    <property type="project" value="TreeGrafter"/>
</dbReference>
<evidence type="ECO:0000256" key="1">
    <source>
        <dbReference type="ARBA" id="ARBA00003134"/>
    </source>
</evidence>
<gene>
    <name evidence="8 10" type="primary">rpsT</name>
    <name evidence="10" type="ORF">G3I74_13545</name>
</gene>
<dbReference type="EMBL" id="JAAGSC010000043">
    <property type="protein sequence ID" value="NDY96755.1"/>
    <property type="molecule type" value="Genomic_DNA"/>
</dbReference>
<dbReference type="PANTHER" id="PTHR33398:SF1">
    <property type="entry name" value="SMALL RIBOSOMAL SUBUNIT PROTEIN BS20C"/>
    <property type="match status" value="1"/>
</dbReference>
<reference evidence="10 11" key="1">
    <citation type="submission" date="2020-02" db="EMBL/GenBank/DDBJ databases">
        <authorList>
            <person name="Zhang X.-Y."/>
        </authorList>
    </citation>
    <scope>NUCLEOTIDE SEQUENCE [LARGE SCALE GENOMIC DNA]</scope>
    <source>
        <strain evidence="10 11">C33</strain>
    </source>
</reference>
<keyword evidence="4 8" id="KW-0694">RNA-binding</keyword>
<evidence type="ECO:0000256" key="8">
    <source>
        <dbReference type="HAMAP-Rule" id="MF_00500"/>
    </source>
</evidence>
<evidence type="ECO:0000256" key="3">
    <source>
        <dbReference type="ARBA" id="ARBA00022730"/>
    </source>
</evidence>
<dbReference type="GO" id="GO:0015935">
    <property type="term" value="C:small ribosomal subunit"/>
    <property type="evidence" value="ECO:0007669"/>
    <property type="project" value="TreeGrafter"/>
</dbReference>
<comment type="function">
    <text evidence="1 8">Binds directly to 16S ribosomal RNA.</text>
</comment>
<evidence type="ECO:0000256" key="2">
    <source>
        <dbReference type="ARBA" id="ARBA00007634"/>
    </source>
</evidence>
<dbReference type="Gene3D" id="1.20.58.110">
    <property type="entry name" value="Ribosomal protein S20"/>
    <property type="match status" value="1"/>
</dbReference>
<dbReference type="Pfam" id="PF01649">
    <property type="entry name" value="Ribosomal_S20p"/>
    <property type="match status" value="1"/>
</dbReference>
<accession>A0A845VA18</accession>
<evidence type="ECO:0000256" key="5">
    <source>
        <dbReference type="ARBA" id="ARBA00022980"/>
    </source>
</evidence>
<dbReference type="GO" id="GO:0006412">
    <property type="term" value="P:translation"/>
    <property type="evidence" value="ECO:0007669"/>
    <property type="project" value="UniProtKB-UniRule"/>
</dbReference>
<dbReference type="AlphaFoldDB" id="A0A845VA18"/>
<name>A0A845VA18_9GAMM</name>
<dbReference type="InterPro" id="IPR036510">
    <property type="entry name" value="Ribosomal_bS20_sf"/>
</dbReference>
<comment type="caution">
    <text evidence="10">The sequence shown here is derived from an EMBL/GenBank/DDBJ whole genome shotgun (WGS) entry which is preliminary data.</text>
</comment>
<dbReference type="NCBIfam" id="TIGR00029">
    <property type="entry name" value="S20"/>
    <property type="match status" value="1"/>
</dbReference>
<sequence>MANSVSARKRARQAERHRQRNASLRSHVRTRIKKVVRAIESGDKAAAEVAYKDAVPAIDRSVSQGIMHANKAARHKSRLNQHLRGMTG</sequence>
<dbReference type="PANTHER" id="PTHR33398">
    <property type="entry name" value="30S RIBOSOMAL PROTEIN S20"/>
    <property type="match status" value="1"/>
</dbReference>
<evidence type="ECO:0000256" key="6">
    <source>
        <dbReference type="ARBA" id="ARBA00023274"/>
    </source>
</evidence>
<evidence type="ECO:0000256" key="7">
    <source>
        <dbReference type="ARBA" id="ARBA00035136"/>
    </source>
</evidence>
<keyword evidence="5 8" id="KW-0689">Ribosomal protein</keyword>
<evidence type="ECO:0000256" key="9">
    <source>
        <dbReference type="SAM" id="MobiDB-lite"/>
    </source>
</evidence>
<dbReference type="Proteomes" id="UP000484885">
    <property type="component" value="Unassembled WGS sequence"/>
</dbReference>
<proteinExistence type="inferred from homology"/>
<dbReference type="HAMAP" id="MF_00500">
    <property type="entry name" value="Ribosomal_bS20"/>
    <property type="match status" value="1"/>
</dbReference>
<dbReference type="FunFam" id="1.20.58.110:FF:000001">
    <property type="entry name" value="30S ribosomal protein S20"/>
    <property type="match status" value="1"/>
</dbReference>
<keyword evidence="3 8" id="KW-0699">rRNA-binding</keyword>
<evidence type="ECO:0000256" key="4">
    <source>
        <dbReference type="ARBA" id="ARBA00022884"/>
    </source>
</evidence>
<keyword evidence="11" id="KW-1185">Reference proteome</keyword>
<feature type="region of interest" description="Disordered" evidence="9">
    <location>
        <begin position="1"/>
        <end position="28"/>
    </location>
</feature>
<feature type="compositionally biased region" description="Basic residues" evidence="9">
    <location>
        <begin position="7"/>
        <end position="28"/>
    </location>
</feature>
<evidence type="ECO:0000313" key="10">
    <source>
        <dbReference type="EMBL" id="NDY96755.1"/>
    </source>
</evidence>
<protein>
    <recommendedName>
        <fullName evidence="7 8">Small ribosomal subunit protein bS20</fullName>
    </recommendedName>
</protein>
<comment type="similarity">
    <text evidence="2 8">Belongs to the bacterial ribosomal protein bS20 family.</text>
</comment>
<dbReference type="GO" id="GO:0003735">
    <property type="term" value="F:structural constituent of ribosome"/>
    <property type="evidence" value="ECO:0007669"/>
    <property type="project" value="InterPro"/>
</dbReference>
<dbReference type="InterPro" id="IPR002583">
    <property type="entry name" value="Ribosomal_bS20"/>
</dbReference>
<dbReference type="GO" id="GO:0005829">
    <property type="term" value="C:cytosol"/>
    <property type="evidence" value="ECO:0007669"/>
    <property type="project" value="TreeGrafter"/>
</dbReference>
<organism evidence="10 11">
    <name type="scientific">Wenzhouxiangella limi</name>
    <dbReference type="NCBI Taxonomy" id="2707351"/>
    <lineage>
        <taxon>Bacteria</taxon>
        <taxon>Pseudomonadati</taxon>
        <taxon>Pseudomonadota</taxon>
        <taxon>Gammaproteobacteria</taxon>
        <taxon>Chromatiales</taxon>
        <taxon>Wenzhouxiangellaceae</taxon>
        <taxon>Wenzhouxiangella</taxon>
    </lineage>
</organism>
<keyword evidence="6 8" id="KW-0687">Ribonucleoprotein</keyword>